<dbReference type="PRINTS" id="PR00291">
    <property type="entry name" value="KUNITZINHBTR"/>
</dbReference>
<dbReference type="CDD" id="cd23366">
    <property type="entry name" value="beta-trefoil_STI_AtTPI-like"/>
    <property type="match status" value="1"/>
</dbReference>
<proteinExistence type="predicted"/>
<protein>
    <submittedName>
        <fullName evidence="2">Uncharacterized protein</fullName>
    </submittedName>
</protein>
<dbReference type="Pfam" id="PF00197">
    <property type="entry name" value="Kunitz_legume"/>
    <property type="match status" value="1"/>
</dbReference>
<evidence type="ECO:0000313" key="2">
    <source>
        <dbReference type="EMBL" id="CAH8312050.1"/>
    </source>
</evidence>
<evidence type="ECO:0000313" key="3">
    <source>
        <dbReference type="Proteomes" id="UP001642260"/>
    </source>
</evidence>
<dbReference type="InterPro" id="IPR011065">
    <property type="entry name" value="Kunitz_inhibitor_STI-like_sf"/>
</dbReference>
<dbReference type="AlphaFoldDB" id="A0ABC8J4F0"/>
<dbReference type="PROSITE" id="PS00283">
    <property type="entry name" value="SOYBEAN_KUNITZ"/>
    <property type="match status" value="1"/>
</dbReference>
<dbReference type="InterPro" id="IPR002160">
    <property type="entry name" value="Prot_inh_Kunz-lg"/>
</dbReference>
<dbReference type="EMBL" id="CAKOAT010074266">
    <property type="protein sequence ID" value="CAH8312050.1"/>
    <property type="molecule type" value="Genomic_DNA"/>
</dbReference>
<dbReference type="SMART" id="SM00452">
    <property type="entry name" value="STI"/>
    <property type="match status" value="1"/>
</dbReference>
<organism evidence="2 3">
    <name type="scientific">Eruca vesicaria subsp. sativa</name>
    <name type="common">Garden rocket</name>
    <name type="synonym">Eruca sativa</name>
    <dbReference type="NCBI Taxonomy" id="29727"/>
    <lineage>
        <taxon>Eukaryota</taxon>
        <taxon>Viridiplantae</taxon>
        <taxon>Streptophyta</taxon>
        <taxon>Embryophyta</taxon>
        <taxon>Tracheophyta</taxon>
        <taxon>Spermatophyta</taxon>
        <taxon>Magnoliopsida</taxon>
        <taxon>eudicotyledons</taxon>
        <taxon>Gunneridae</taxon>
        <taxon>Pentapetalae</taxon>
        <taxon>rosids</taxon>
        <taxon>malvids</taxon>
        <taxon>Brassicales</taxon>
        <taxon>Brassicaceae</taxon>
        <taxon>Brassiceae</taxon>
        <taxon>Eruca</taxon>
    </lineage>
</organism>
<comment type="caution">
    <text evidence="2">The sequence shown here is derived from an EMBL/GenBank/DDBJ whole genome shotgun (WGS) entry which is preliminary data.</text>
</comment>
<accession>A0ABC8J4F0</accession>
<feature type="signal peptide" evidence="1">
    <location>
        <begin position="1"/>
        <end position="16"/>
    </location>
</feature>
<dbReference type="PANTHER" id="PTHR33107">
    <property type="entry name" value="KUNITZ TRYPSIN INHIBITOR 2"/>
    <property type="match status" value="1"/>
</dbReference>
<dbReference type="Gene3D" id="2.80.10.50">
    <property type="match status" value="1"/>
</dbReference>
<dbReference type="Proteomes" id="UP001642260">
    <property type="component" value="Unassembled WGS sequence"/>
</dbReference>
<name>A0ABC8J4F0_ERUVS</name>
<sequence length="217" mass="23987">MKPMFYVFLAITAVLATTTNSHTPVLDIDGDIIYRGSYYVLPVMRGQGGGVTLSGRGNNPCPLDIVQESSEVDVGLPVKFSNWMTKIASVPESQNLNIETDIAATICVQSTYWWLDTYDKERKKWFVTAGPKPQGPGGDSFRSFFQIVKAGDNAYKFVFCPRDCAGSHKVCSPNCHDVGIFVDEKGVRRLALSNKPFLVIFKKAHVTEGSKFMAITM</sequence>
<evidence type="ECO:0000256" key="1">
    <source>
        <dbReference type="SAM" id="SignalP"/>
    </source>
</evidence>
<keyword evidence="1" id="KW-0732">Signal</keyword>
<dbReference type="SUPFAM" id="SSF50386">
    <property type="entry name" value="STI-like"/>
    <property type="match status" value="1"/>
</dbReference>
<dbReference type="PANTHER" id="PTHR33107:SF12">
    <property type="entry name" value="KUNITZ TRYPSIN INHIBITOR 4"/>
    <property type="match status" value="1"/>
</dbReference>
<keyword evidence="3" id="KW-1185">Reference proteome</keyword>
<gene>
    <name evidence="2" type="ORF">ERUC_LOCUS6108</name>
</gene>
<reference evidence="2 3" key="1">
    <citation type="submission" date="2022-03" db="EMBL/GenBank/DDBJ databases">
        <authorList>
            <person name="Macdonald S."/>
            <person name="Ahmed S."/>
            <person name="Newling K."/>
        </authorList>
    </citation>
    <scope>NUCLEOTIDE SEQUENCE [LARGE SCALE GENOMIC DNA]</scope>
</reference>
<feature type="chain" id="PRO_5044815241" evidence="1">
    <location>
        <begin position="17"/>
        <end position="217"/>
    </location>
</feature>